<dbReference type="InterPro" id="IPR001304">
    <property type="entry name" value="C-type_lectin-like"/>
</dbReference>
<dbReference type="Gene3D" id="3.10.100.10">
    <property type="entry name" value="Mannose-Binding Protein A, subunit A"/>
    <property type="match status" value="1"/>
</dbReference>
<dbReference type="OrthoDB" id="441660at2759"/>
<evidence type="ECO:0000256" key="1">
    <source>
        <dbReference type="ARBA" id="ARBA00023157"/>
    </source>
</evidence>
<dbReference type="InterPro" id="IPR016187">
    <property type="entry name" value="CTDL_fold"/>
</dbReference>
<keyword evidence="3" id="KW-0675">Receptor</keyword>
<dbReference type="PANTHER" id="PTHR22803">
    <property type="entry name" value="MANNOSE, PHOSPHOLIPASE, LECTIN RECEPTOR RELATED"/>
    <property type="match status" value="1"/>
</dbReference>
<keyword evidence="4" id="KW-1185">Reference proteome</keyword>
<dbReference type="Proteomes" id="UP001152320">
    <property type="component" value="Chromosome 8"/>
</dbReference>
<dbReference type="AlphaFoldDB" id="A0A9Q1C251"/>
<reference evidence="3" key="1">
    <citation type="submission" date="2021-10" db="EMBL/GenBank/DDBJ databases">
        <title>Tropical sea cucumber genome reveals ecological adaptation and Cuvierian tubules defense mechanism.</title>
        <authorList>
            <person name="Chen T."/>
        </authorList>
    </citation>
    <scope>NUCLEOTIDE SEQUENCE</scope>
    <source>
        <strain evidence="3">Nanhai2018</strain>
        <tissue evidence="3">Muscle</tissue>
    </source>
</reference>
<dbReference type="EMBL" id="JAIZAY010000008">
    <property type="protein sequence ID" value="KAJ8036774.1"/>
    <property type="molecule type" value="Genomic_DNA"/>
</dbReference>
<dbReference type="PROSITE" id="PS00615">
    <property type="entry name" value="C_TYPE_LECTIN_1"/>
    <property type="match status" value="1"/>
</dbReference>
<dbReference type="InterPro" id="IPR050111">
    <property type="entry name" value="C-type_lectin/snaclec_domain"/>
</dbReference>
<dbReference type="InterPro" id="IPR018378">
    <property type="entry name" value="C-type_lectin_CS"/>
</dbReference>
<dbReference type="SMART" id="SM00034">
    <property type="entry name" value="CLECT"/>
    <property type="match status" value="1"/>
</dbReference>
<evidence type="ECO:0000313" key="3">
    <source>
        <dbReference type="EMBL" id="KAJ8036774.1"/>
    </source>
</evidence>
<sequence length="139" mass="15635">MTTKFSCFSVCPGSSPSSPVKWGRSNYCFVTEEMPWDTAFSECTLAGGRLVVIRSAEENEFLRSVIEERGTGSNWVGLMFGDEGWAWIDKSETYLNWAPGEGTPGANTCARMKDDTGKLHDRRCTSMYAYICEEEIVWK</sequence>
<comment type="caution">
    <text evidence="3">The sequence shown here is derived from an EMBL/GenBank/DDBJ whole genome shotgun (WGS) entry which is preliminary data.</text>
</comment>
<feature type="domain" description="C-type lectin" evidence="2">
    <location>
        <begin position="22"/>
        <end position="133"/>
    </location>
</feature>
<name>A0A9Q1C251_HOLLE</name>
<protein>
    <submittedName>
        <fullName evidence="3">Asialoglycoprotein receptor 1</fullName>
    </submittedName>
</protein>
<evidence type="ECO:0000259" key="2">
    <source>
        <dbReference type="PROSITE" id="PS50041"/>
    </source>
</evidence>
<evidence type="ECO:0000313" key="4">
    <source>
        <dbReference type="Proteomes" id="UP001152320"/>
    </source>
</evidence>
<dbReference type="PROSITE" id="PS50041">
    <property type="entry name" value="C_TYPE_LECTIN_2"/>
    <property type="match status" value="1"/>
</dbReference>
<dbReference type="CDD" id="cd00037">
    <property type="entry name" value="CLECT"/>
    <property type="match status" value="1"/>
</dbReference>
<dbReference type="InterPro" id="IPR016186">
    <property type="entry name" value="C-type_lectin-like/link_sf"/>
</dbReference>
<keyword evidence="1" id="KW-1015">Disulfide bond</keyword>
<gene>
    <name evidence="3" type="ORF">HOLleu_17410</name>
</gene>
<proteinExistence type="predicted"/>
<dbReference type="Pfam" id="PF00059">
    <property type="entry name" value="Lectin_C"/>
    <property type="match status" value="1"/>
</dbReference>
<accession>A0A9Q1C251</accession>
<dbReference type="SUPFAM" id="SSF56436">
    <property type="entry name" value="C-type lectin-like"/>
    <property type="match status" value="1"/>
</dbReference>
<organism evidence="3 4">
    <name type="scientific">Holothuria leucospilota</name>
    <name type="common">Black long sea cucumber</name>
    <name type="synonym">Mertensiothuria leucospilota</name>
    <dbReference type="NCBI Taxonomy" id="206669"/>
    <lineage>
        <taxon>Eukaryota</taxon>
        <taxon>Metazoa</taxon>
        <taxon>Echinodermata</taxon>
        <taxon>Eleutherozoa</taxon>
        <taxon>Echinozoa</taxon>
        <taxon>Holothuroidea</taxon>
        <taxon>Aspidochirotacea</taxon>
        <taxon>Aspidochirotida</taxon>
        <taxon>Holothuriidae</taxon>
        <taxon>Holothuria</taxon>
    </lineage>
</organism>